<dbReference type="Proteomes" id="UP000005824">
    <property type="component" value="Unassembled WGS sequence"/>
</dbReference>
<feature type="transmembrane region" description="Helical" evidence="1">
    <location>
        <begin position="15"/>
        <end position="34"/>
    </location>
</feature>
<dbReference type="RefSeq" id="WP_006979335.1">
    <property type="nucleotide sequence ID" value="NZ_ABVL01000004.1"/>
</dbReference>
<accession>B4CZC2</accession>
<gene>
    <name evidence="2" type="ORF">CfE428DRAFT_2010</name>
</gene>
<feature type="transmembrane region" description="Helical" evidence="1">
    <location>
        <begin position="71"/>
        <end position="88"/>
    </location>
</feature>
<keyword evidence="1" id="KW-0472">Membrane</keyword>
<dbReference type="EMBL" id="ABVL01000004">
    <property type="protein sequence ID" value="EDY20813.1"/>
    <property type="molecule type" value="Genomic_DNA"/>
</dbReference>
<proteinExistence type="predicted"/>
<keyword evidence="3" id="KW-1185">Reference proteome</keyword>
<keyword evidence="1" id="KW-0812">Transmembrane</keyword>
<reference evidence="2 3" key="1">
    <citation type="journal article" date="2011" name="J. Bacteriol.">
        <title>Genome sequence of Chthoniobacter flavus Ellin428, an aerobic heterotrophic soil bacterium.</title>
        <authorList>
            <person name="Kant R."/>
            <person name="van Passel M.W."/>
            <person name="Palva A."/>
            <person name="Lucas S."/>
            <person name="Lapidus A."/>
            <person name="Glavina Del Rio T."/>
            <person name="Dalin E."/>
            <person name="Tice H."/>
            <person name="Bruce D."/>
            <person name="Goodwin L."/>
            <person name="Pitluck S."/>
            <person name="Larimer F.W."/>
            <person name="Land M.L."/>
            <person name="Hauser L."/>
            <person name="Sangwan P."/>
            <person name="de Vos W.M."/>
            <person name="Janssen P.H."/>
            <person name="Smidt H."/>
        </authorList>
    </citation>
    <scope>NUCLEOTIDE SEQUENCE [LARGE SCALE GENOMIC DNA]</scope>
    <source>
        <strain evidence="2 3">Ellin428</strain>
    </source>
</reference>
<dbReference type="AlphaFoldDB" id="B4CZC2"/>
<evidence type="ECO:0000313" key="3">
    <source>
        <dbReference type="Proteomes" id="UP000005824"/>
    </source>
</evidence>
<organism evidence="2 3">
    <name type="scientific">Chthoniobacter flavus Ellin428</name>
    <dbReference type="NCBI Taxonomy" id="497964"/>
    <lineage>
        <taxon>Bacteria</taxon>
        <taxon>Pseudomonadati</taxon>
        <taxon>Verrucomicrobiota</taxon>
        <taxon>Spartobacteria</taxon>
        <taxon>Chthoniobacterales</taxon>
        <taxon>Chthoniobacteraceae</taxon>
        <taxon>Chthoniobacter</taxon>
    </lineage>
</organism>
<keyword evidence="1" id="KW-1133">Transmembrane helix</keyword>
<name>B4CZC2_9BACT</name>
<comment type="caution">
    <text evidence="2">The sequence shown here is derived from an EMBL/GenBank/DDBJ whole genome shotgun (WGS) entry which is preliminary data.</text>
</comment>
<evidence type="ECO:0000256" key="1">
    <source>
        <dbReference type="SAM" id="Phobius"/>
    </source>
</evidence>
<dbReference type="InParanoid" id="B4CZC2"/>
<protein>
    <submittedName>
        <fullName evidence="2">Uncharacterized protein</fullName>
    </submittedName>
</protein>
<feature type="transmembrane region" description="Helical" evidence="1">
    <location>
        <begin position="41"/>
        <end position="59"/>
    </location>
</feature>
<sequence>MLSGGVFFCLFGPKLVSALLAIFYGLALLATAHFAPRSMMWLGWSFLVAGLGIFTLGALDDFGPKLNPDVIMVATFGGFHFIYAASTWPRRVPAAAIGATPRPDV</sequence>
<dbReference type="STRING" id="497964.CfE428DRAFT_2010"/>
<evidence type="ECO:0000313" key="2">
    <source>
        <dbReference type="EMBL" id="EDY20813.1"/>
    </source>
</evidence>